<keyword evidence="1" id="KW-0732">Signal</keyword>
<dbReference type="STRING" id="734.B0187_03265"/>
<dbReference type="Proteomes" id="UP000190867">
    <property type="component" value="Unassembled WGS sequence"/>
</dbReference>
<dbReference type="InterPro" id="IPR020508">
    <property type="entry name" value="SecM_small"/>
</dbReference>
<sequence length="106" mass="12022">MSLFRPFSKTPFWSQLVFGLFAMLALPHAQPNSVAENEPKTVVNQSVSDYVQTYFEQESEQQTPFFTALVQSFEMPLQAVRFSEISAKSYRLYLHSTPPIRAGPSA</sequence>
<dbReference type="EMBL" id="MUYA01000004">
    <property type="protein sequence ID" value="OOR99840.1"/>
    <property type="molecule type" value="Genomic_DNA"/>
</dbReference>
<reference evidence="2 3" key="1">
    <citation type="submission" date="2017-02" db="EMBL/GenBank/DDBJ databases">
        <title>Draft genome sequence of Haemophilus paracuniculus CCUG 43573 type strain.</title>
        <authorList>
            <person name="Engstrom-Jakobsson H."/>
            <person name="Salva-Serra F."/>
            <person name="Thorell K."/>
            <person name="Gonzales-Siles L."/>
            <person name="Karlsson R."/>
            <person name="Boulund F."/>
            <person name="Engstrand L."/>
            <person name="Kristiansson E."/>
            <person name="Moore E."/>
        </authorList>
    </citation>
    <scope>NUCLEOTIDE SEQUENCE [LARGE SCALE GENOMIC DNA]</scope>
    <source>
        <strain evidence="2 3">CCUG 43573</strain>
    </source>
</reference>
<dbReference type="NCBIfam" id="NF038363">
    <property type="entry name" value="SecM_small"/>
    <property type="match status" value="1"/>
</dbReference>
<accession>A0A1T0ATN4</accession>
<proteinExistence type="predicted"/>
<dbReference type="RefSeq" id="WP_078236428.1">
    <property type="nucleotide sequence ID" value="NZ_MUYA01000004.1"/>
</dbReference>
<evidence type="ECO:0000313" key="2">
    <source>
        <dbReference type="EMBL" id="OOR99840.1"/>
    </source>
</evidence>
<gene>
    <name evidence="2" type="ORF">B0187_03265</name>
</gene>
<name>A0A1T0ATN4_9PAST</name>
<feature type="signal peptide" evidence="1">
    <location>
        <begin position="1"/>
        <end position="29"/>
    </location>
</feature>
<feature type="chain" id="PRO_5012661964" description="DUF2547 domain-containing protein" evidence="1">
    <location>
        <begin position="30"/>
        <end position="106"/>
    </location>
</feature>
<evidence type="ECO:0000313" key="3">
    <source>
        <dbReference type="Proteomes" id="UP000190867"/>
    </source>
</evidence>
<organism evidence="2 3">
    <name type="scientific">Haemophilus paracuniculus</name>
    <dbReference type="NCBI Taxonomy" id="734"/>
    <lineage>
        <taxon>Bacteria</taxon>
        <taxon>Pseudomonadati</taxon>
        <taxon>Pseudomonadota</taxon>
        <taxon>Gammaproteobacteria</taxon>
        <taxon>Pasteurellales</taxon>
        <taxon>Pasteurellaceae</taxon>
        <taxon>Haemophilus</taxon>
    </lineage>
</organism>
<dbReference type="Pfam" id="PF10818">
    <property type="entry name" value="SecM_small"/>
    <property type="match status" value="1"/>
</dbReference>
<comment type="caution">
    <text evidence="2">The sequence shown here is derived from an EMBL/GenBank/DDBJ whole genome shotgun (WGS) entry which is preliminary data.</text>
</comment>
<keyword evidence="3" id="KW-1185">Reference proteome</keyword>
<dbReference type="AlphaFoldDB" id="A0A1T0ATN4"/>
<protein>
    <recommendedName>
        <fullName evidence="4">DUF2547 domain-containing protein</fullName>
    </recommendedName>
</protein>
<dbReference type="OrthoDB" id="5687794at2"/>
<evidence type="ECO:0000256" key="1">
    <source>
        <dbReference type="SAM" id="SignalP"/>
    </source>
</evidence>
<evidence type="ECO:0008006" key="4">
    <source>
        <dbReference type="Google" id="ProtNLM"/>
    </source>
</evidence>